<evidence type="ECO:0000259" key="2">
    <source>
        <dbReference type="Pfam" id="PF13407"/>
    </source>
</evidence>
<sequence length="420" mass="43080">MQLPAAELTDHSDDVVGAAGTPEAETSIPMHRGGSLRSQDEAMNSLAHRTAAITIAALVLLGAAACGSGGADTGGSATAGSSSGADSSASLTEAKAEVNVLLSNLPLKAEPLSSAPPKGLKVASVTCTLTSCKPGEFAKAAAKFGWKASEQTYDLSKGPSDFVAAVRRALQTRPDALAILFAHPPELIKAEIQQAQNQGVTLIDIASAVDAPPQGFAACIACNAALYADGKAEADFVAVDAGAQTSVGVVGDKTIDANVSATKGFVEKFESNSPNSTVHVINVSFAKSPQANAQTVVSALQRNPDIKYLVVQSPDFLSGMSQALSAAGLSQKVKVVALDPAGEEQLALVKGGGVYAWVGADGPVIWWRAVDAIARHEVGQDFDPTPIPALRVITQGNMGPGMFAPRDYETAYDRAWQAGS</sequence>
<keyword evidence="4" id="KW-1185">Reference proteome</keyword>
<dbReference type="Proteomes" id="UP001500456">
    <property type="component" value="Unassembled WGS sequence"/>
</dbReference>
<reference evidence="4" key="1">
    <citation type="journal article" date="2019" name="Int. J. Syst. Evol. Microbiol.">
        <title>The Global Catalogue of Microorganisms (GCM) 10K type strain sequencing project: providing services to taxonomists for standard genome sequencing and annotation.</title>
        <authorList>
            <consortium name="The Broad Institute Genomics Platform"/>
            <consortium name="The Broad Institute Genome Sequencing Center for Infectious Disease"/>
            <person name="Wu L."/>
            <person name="Ma J."/>
        </authorList>
    </citation>
    <scope>NUCLEOTIDE SEQUENCE [LARGE SCALE GENOMIC DNA]</scope>
    <source>
        <strain evidence="4">JCM 16924</strain>
    </source>
</reference>
<feature type="domain" description="Periplasmic binding protein" evidence="2">
    <location>
        <begin position="137"/>
        <end position="379"/>
    </location>
</feature>
<organism evidence="3 4">
    <name type="scientific">Streptomyces plumbiresistens</name>
    <dbReference type="NCBI Taxonomy" id="511811"/>
    <lineage>
        <taxon>Bacteria</taxon>
        <taxon>Bacillati</taxon>
        <taxon>Actinomycetota</taxon>
        <taxon>Actinomycetes</taxon>
        <taxon>Kitasatosporales</taxon>
        <taxon>Streptomycetaceae</taxon>
        <taxon>Streptomyces</taxon>
    </lineage>
</organism>
<feature type="region of interest" description="Disordered" evidence="1">
    <location>
        <begin position="1"/>
        <end position="36"/>
    </location>
</feature>
<dbReference type="InterPro" id="IPR028082">
    <property type="entry name" value="Peripla_BP_I"/>
</dbReference>
<dbReference type="Gene3D" id="3.40.50.2300">
    <property type="match status" value="2"/>
</dbReference>
<protein>
    <recommendedName>
        <fullName evidence="2">Periplasmic binding protein domain-containing protein</fullName>
    </recommendedName>
</protein>
<evidence type="ECO:0000313" key="4">
    <source>
        <dbReference type="Proteomes" id="UP001500456"/>
    </source>
</evidence>
<dbReference type="InterPro" id="IPR025997">
    <property type="entry name" value="SBP_2_dom"/>
</dbReference>
<evidence type="ECO:0000313" key="3">
    <source>
        <dbReference type="EMBL" id="GAA4012827.1"/>
    </source>
</evidence>
<name>A0ABP7SKM8_9ACTN</name>
<comment type="caution">
    <text evidence="3">The sequence shown here is derived from an EMBL/GenBank/DDBJ whole genome shotgun (WGS) entry which is preliminary data.</text>
</comment>
<proteinExistence type="predicted"/>
<dbReference type="Pfam" id="PF13407">
    <property type="entry name" value="Peripla_BP_4"/>
    <property type="match status" value="1"/>
</dbReference>
<evidence type="ECO:0000256" key="1">
    <source>
        <dbReference type="SAM" id="MobiDB-lite"/>
    </source>
</evidence>
<dbReference type="SUPFAM" id="SSF53822">
    <property type="entry name" value="Periplasmic binding protein-like I"/>
    <property type="match status" value="1"/>
</dbReference>
<accession>A0ABP7SKM8</accession>
<gene>
    <name evidence="3" type="ORF">GCM10022232_63660</name>
</gene>
<dbReference type="EMBL" id="BAAAZX010000021">
    <property type="protein sequence ID" value="GAA4012827.1"/>
    <property type="molecule type" value="Genomic_DNA"/>
</dbReference>